<dbReference type="EMBL" id="DYDO01000009">
    <property type="protein sequence ID" value="DBA17825.1"/>
    <property type="molecule type" value="Genomic_DNA"/>
</dbReference>
<organism evidence="1 2">
    <name type="scientific">Pyxicephalus adspersus</name>
    <name type="common">African bullfrog</name>
    <dbReference type="NCBI Taxonomy" id="30357"/>
    <lineage>
        <taxon>Eukaryota</taxon>
        <taxon>Metazoa</taxon>
        <taxon>Chordata</taxon>
        <taxon>Craniata</taxon>
        <taxon>Vertebrata</taxon>
        <taxon>Euteleostomi</taxon>
        <taxon>Amphibia</taxon>
        <taxon>Batrachia</taxon>
        <taxon>Anura</taxon>
        <taxon>Neobatrachia</taxon>
        <taxon>Ranoidea</taxon>
        <taxon>Pyxicephalidae</taxon>
        <taxon>Pyxicephalinae</taxon>
        <taxon>Pyxicephalus</taxon>
    </lineage>
</organism>
<dbReference type="Proteomes" id="UP001181693">
    <property type="component" value="Unassembled WGS sequence"/>
</dbReference>
<dbReference type="AlphaFoldDB" id="A0AAV2ZYS1"/>
<name>A0AAV2ZYS1_PYXAD</name>
<evidence type="ECO:0000313" key="1">
    <source>
        <dbReference type="EMBL" id="DBA17825.1"/>
    </source>
</evidence>
<evidence type="ECO:0000313" key="2">
    <source>
        <dbReference type="Proteomes" id="UP001181693"/>
    </source>
</evidence>
<sequence length="113" mass="12599">MFKAKQKGKRNNTSCIWPVKRETSQRGGTFKGISHLYMALADTNPPALSEFCYPLPLILYCVVTRQQHCLIPEATNIMIAAMAEKQRMKQEVAKALKVHVRGEPPAGLPAYLG</sequence>
<accession>A0AAV2ZYS1</accession>
<gene>
    <name evidence="1" type="ORF">GDO54_016141</name>
</gene>
<reference evidence="1" key="1">
    <citation type="thesis" date="2020" institute="ProQuest LLC" country="789 East Eisenhower Parkway, Ann Arbor, MI, USA">
        <title>Comparative Genomics and Chromosome Evolution.</title>
        <authorList>
            <person name="Mudd A.B."/>
        </authorList>
    </citation>
    <scope>NUCLEOTIDE SEQUENCE</scope>
    <source>
        <strain evidence="1">1538</strain>
        <tissue evidence="1">Blood</tissue>
    </source>
</reference>
<protein>
    <submittedName>
        <fullName evidence="1">Uncharacterized protein</fullName>
    </submittedName>
</protein>
<comment type="caution">
    <text evidence="1">The sequence shown here is derived from an EMBL/GenBank/DDBJ whole genome shotgun (WGS) entry which is preliminary data.</text>
</comment>
<keyword evidence="2" id="KW-1185">Reference proteome</keyword>
<proteinExistence type="predicted"/>